<dbReference type="SUPFAM" id="SSF52540">
    <property type="entry name" value="P-loop containing nucleoside triphosphate hydrolases"/>
    <property type="match status" value="1"/>
</dbReference>
<reference evidence="2" key="1">
    <citation type="journal article" date="2018" name="Nat. Microbiol.">
        <title>Leveraging single-cell genomics to expand the fungal tree of life.</title>
        <authorList>
            <person name="Ahrendt S.R."/>
            <person name="Quandt C.A."/>
            <person name="Ciobanu D."/>
            <person name="Clum A."/>
            <person name="Salamov A."/>
            <person name="Andreopoulos B."/>
            <person name="Cheng J.F."/>
            <person name="Woyke T."/>
            <person name="Pelin A."/>
            <person name="Henrissat B."/>
            <person name="Reynolds N.K."/>
            <person name="Benny G.L."/>
            <person name="Smith M.E."/>
            <person name="James T.Y."/>
            <person name="Grigoriev I.V."/>
        </authorList>
    </citation>
    <scope>NUCLEOTIDE SEQUENCE [LARGE SCALE GENOMIC DNA]</scope>
    <source>
        <strain evidence="2">CSF55</strain>
    </source>
</reference>
<proteinExistence type="predicted"/>
<dbReference type="AlphaFoldDB" id="A0A4P9YII0"/>
<dbReference type="EMBL" id="ML005274">
    <property type="protein sequence ID" value="RKP19185.1"/>
    <property type="molecule type" value="Genomic_DNA"/>
</dbReference>
<evidence type="ECO:0000313" key="2">
    <source>
        <dbReference type="Proteomes" id="UP000281549"/>
    </source>
</evidence>
<name>A0A4P9YII0_ROZAC</name>
<gene>
    <name evidence="1" type="ORF">ROZALSC1DRAFT_29190</name>
</gene>
<organism evidence="1 2">
    <name type="scientific">Rozella allomycis (strain CSF55)</name>
    <dbReference type="NCBI Taxonomy" id="988480"/>
    <lineage>
        <taxon>Eukaryota</taxon>
        <taxon>Fungi</taxon>
        <taxon>Fungi incertae sedis</taxon>
        <taxon>Cryptomycota</taxon>
        <taxon>Cryptomycota incertae sedis</taxon>
        <taxon>Rozella</taxon>
    </lineage>
</organism>
<accession>A0A4P9YII0</accession>
<dbReference type="InterPro" id="IPR033690">
    <property type="entry name" value="Adenylat_kinase_CS"/>
</dbReference>
<evidence type="ECO:0008006" key="3">
    <source>
        <dbReference type="Google" id="ProtNLM"/>
    </source>
</evidence>
<dbReference type="Gene3D" id="3.40.50.300">
    <property type="entry name" value="P-loop containing nucleotide triphosphate hydrolases"/>
    <property type="match status" value="1"/>
</dbReference>
<dbReference type="PROSITE" id="PS00113">
    <property type="entry name" value="ADENYLATE_KINASE"/>
    <property type="match status" value="1"/>
</dbReference>
<evidence type="ECO:0000313" key="1">
    <source>
        <dbReference type="EMBL" id="RKP19185.1"/>
    </source>
</evidence>
<dbReference type="InterPro" id="IPR027417">
    <property type="entry name" value="P-loop_NTPase"/>
</dbReference>
<protein>
    <recommendedName>
        <fullName evidence="3">Adenylate kinase</fullName>
    </recommendedName>
</protein>
<dbReference type="Proteomes" id="UP000281549">
    <property type="component" value="Unassembled WGS sequence"/>
</dbReference>
<sequence length="290" mass="34277">MLERDNNTGVLIDGFPRTEIQVELLKLLYDKMIDLRQIYLNSKFRDRFRRPSFRICVLYVDETTSVERQLKRGLAARSHNQRVKATGEGRLVTERQTDFDPVMTKQRYKIFMDHYSSLLQLRKHFPFHLIDATRSIDDVLKIILKEFEYQSSLELDQPTFDAIQYIPLASQVGVNARRELIRRLENYQMLHSSLFRKAVSFIEKDVAPSIKRHAISGSTIVRSEIELLDEEHIIDMIIDILSERGYHVTYDSKTMIIPLKVEPHTLQIVNDTRKIHMFKITFMKHILRKN</sequence>